<comment type="caution">
    <text evidence="6">The sequence shown here is derived from an EMBL/GenBank/DDBJ whole genome shotgun (WGS) entry which is preliminary data.</text>
</comment>
<accession>A0A840C8T8</accession>
<dbReference type="InterPro" id="IPR036052">
    <property type="entry name" value="TrpB-like_PALP_sf"/>
</dbReference>
<dbReference type="EC" id="4.3.1.19" evidence="6"/>
<sequence>MNAPVLADILSAHQRVAGIVRATPCDPSPSLSTHMGQPVWLKQEHHQHTGSFKLRGAANAVAQLTPAERARGVVAVSTGNHGRALAYAARKSGVRCVICMSALVPDNKLQAIRAEGAETRIIGRSQDEAQAEVDRMIQEDGMVMIPPFDDPRVIAGQGTLGLEVLEAVPDLATMLVQLSGGGLIAGVALALKAQRPDIRVIGISMKRGAAMQASLAAGRPVQVDELPTLADSLGGGIGLANQYSFAMARDLVDDVVTLSEPEIAAGIRHCYFAERQIVEGAGAVGVAALLSGRITAQGPVGVLLSGGNIDMALHHRLISGEDVDLMQEQRA</sequence>
<dbReference type="Gene3D" id="3.40.50.1100">
    <property type="match status" value="2"/>
</dbReference>
<evidence type="ECO:0000313" key="7">
    <source>
        <dbReference type="Proteomes" id="UP000585681"/>
    </source>
</evidence>
<evidence type="ECO:0000256" key="3">
    <source>
        <dbReference type="ARBA" id="ARBA00022898"/>
    </source>
</evidence>
<evidence type="ECO:0000313" key="6">
    <source>
        <dbReference type="EMBL" id="MBB4022351.1"/>
    </source>
</evidence>
<dbReference type="SUPFAM" id="SSF53686">
    <property type="entry name" value="Tryptophan synthase beta subunit-like PLP-dependent enzymes"/>
    <property type="match status" value="1"/>
</dbReference>
<dbReference type="NCBIfam" id="NF005680">
    <property type="entry name" value="PRK07476.1"/>
    <property type="match status" value="1"/>
</dbReference>
<dbReference type="CDD" id="cd01562">
    <property type="entry name" value="Thr-dehyd"/>
    <property type="match status" value="1"/>
</dbReference>
<keyword evidence="7" id="KW-1185">Reference proteome</keyword>
<dbReference type="FunFam" id="3.40.50.1100:FF:000005">
    <property type="entry name" value="Threonine dehydratase catabolic"/>
    <property type="match status" value="1"/>
</dbReference>
<dbReference type="GO" id="GO:0006565">
    <property type="term" value="P:L-serine catabolic process"/>
    <property type="evidence" value="ECO:0007669"/>
    <property type="project" value="TreeGrafter"/>
</dbReference>
<dbReference type="GO" id="GO:0004794">
    <property type="term" value="F:threonine deaminase activity"/>
    <property type="evidence" value="ECO:0007669"/>
    <property type="project" value="UniProtKB-EC"/>
</dbReference>
<comment type="cofactor">
    <cofactor evidence="1">
        <name>pyridoxal 5'-phosphate</name>
        <dbReference type="ChEBI" id="CHEBI:597326"/>
    </cofactor>
</comment>
<dbReference type="Proteomes" id="UP000585681">
    <property type="component" value="Unassembled WGS sequence"/>
</dbReference>
<dbReference type="PANTHER" id="PTHR48078:SF6">
    <property type="entry name" value="L-THREONINE DEHYDRATASE CATABOLIC TDCB"/>
    <property type="match status" value="1"/>
</dbReference>
<comment type="similarity">
    <text evidence="2">Belongs to the serine/threonine dehydratase family.</text>
</comment>
<dbReference type="Pfam" id="PF00291">
    <property type="entry name" value="PALP"/>
    <property type="match status" value="1"/>
</dbReference>
<dbReference type="NCBIfam" id="TIGR02991">
    <property type="entry name" value="ectoine_eutB"/>
    <property type="match status" value="1"/>
</dbReference>
<dbReference type="GO" id="GO:0006567">
    <property type="term" value="P:L-threonine catabolic process"/>
    <property type="evidence" value="ECO:0007669"/>
    <property type="project" value="TreeGrafter"/>
</dbReference>
<reference evidence="6" key="1">
    <citation type="submission" date="2020-08" db="EMBL/GenBank/DDBJ databases">
        <title>Genomic Encyclopedia of Type Strains, Phase IV (KMG-IV): sequencing the most valuable type-strain genomes for metagenomic binning, comparative biology and taxonomic classification.</title>
        <authorList>
            <person name="Goeker M."/>
        </authorList>
    </citation>
    <scope>NUCLEOTIDE SEQUENCE [LARGE SCALE GENOMIC DNA]</scope>
    <source>
        <strain evidence="6">DSM 105040</strain>
    </source>
</reference>
<protein>
    <submittedName>
        <fullName evidence="6">Threonine dehydratase</fullName>
        <ecNumber evidence="6">4.3.1.19</ecNumber>
    </submittedName>
</protein>
<gene>
    <name evidence="6" type="ORF">GGR17_002160</name>
</gene>
<dbReference type="GO" id="GO:0030170">
    <property type="term" value="F:pyridoxal phosphate binding"/>
    <property type="evidence" value="ECO:0007669"/>
    <property type="project" value="InterPro"/>
</dbReference>
<evidence type="ECO:0000259" key="5">
    <source>
        <dbReference type="Pfam" id="PF00291"/>
    </source>
</evidence>
<dbReference type="InterPro" id="IPR014333">
    <property type="entry name" value="Ectoine_EutB"/>
</dbReference>
<evidence type="ECO:0000256" key="4">
    <source>
        <dbReference type="ARBA" id="ARBA00023239"/>
    </source>
</evidence>
<feature type="domain" description="Tryptophan synthase beta chain-like PALP" evidence="5">
    <location>
        <begin position="19"/>
        <end position="306"/>
    </location>
</feature>
<proteinExistence type="inferred from homology"/>
<evidence type="ECO:0000256" key="2">
    <source>
        <dbReference type="ARBA" id="ARBA00010869"/>
    </source>
</evidence>
<keyword evidence="4 6" id="KW-0456">Lyase</keyword>
<dbReference type="InterPro" id="IPR050147">
    <property type="entry name" value="Ser/Thr_Dehydratase"/>
</dbReference>
<dbReference type="EMBL" id="JACIEQ010000002">
    <property type="protein sequence ID" value="MBB4022351.1"/>
    <property type="molecule type" value="Genomic_DNA"/>
</dbReference>
<name>A0A840C8T8_9RHOB</name>
<dbReference type="PANTHER" id="PTHR48078">
    <property type="entry name" value="THREONINE DEHYDRATASE, MITOCHONDRIAL-RELATED"/>
    <property type="match status" value="1"/>
</dbReference>
<dbReference type="InterPro" id="IPR001926">
    <property type="entry name" value="TrpB-like_PALP"/>
</dbReference>
<dbReference type="AlphaFoldDB" id="A0A840C8T8"/>
<dbReference type="RefSeq" id="WP_054538976.1">
    <property type="nucleotide sequence ID" value="NZ_JACIEQ010000002.1"/>
</dbReference>
<dbReference type="GO" id="GO:0009097">
    <property type="term" value="P:isoleucine biosynthetic process"/>
    <property type="evidence" value="ECO:0007669"/>
    <property type="project" value="TreeGrafter"/>
</dbReference>
<keyword evidence="3" id="KW-0663">Pyridoxal phosphate</keyword>
<evidence type="ECO:0000256" key="1">
    <source>
        <dbReference type="ARBA" id="ARBA00001933"/>
    </source>
</evidence>
<dbReference type="InterPro" id="IPR000634">
    <property type="entry name" value="Ser/Thr_deHydtase_PyrdxlP-BS"/>
</dbReference>
<organism evidence="6 7">
    <name type="scientific">Actibacterium naphthalenivorans</name>
    <dbReference type="NCBI Taxonomy" id="1614693"/>
    <lineage>
        <taxon>Bacteria</taxon>
        <taxon>Pseudomonadati</taxon>
        <taxon>Pseudomonadota</taxon>
        <taxon>Alphaproteobacteria</taxon>
        <taxon>Rhodobacterales</taxon>
        <taxon>Roseobacteraceae</taxon>
        <taxon>Actibacterium</taxon>
    </lineage>
</organism>
<dbReference type="GO" id="GO:0003941">
    <property type="term" value="F:L-serine ammonia-lyase activity"/>
    <property type="evidence" value="ECO:0007669"/>
    <property type="project" value="TreeGrafter"/>
</dbReference>
<dbReference type="PROSITE" id="PS00165">
    <property type="entry name" value="DEHYDRATASE_SER_THR"/>
    <property type="match status" value="1"/>
</dbReference>